<protein>
    <submittedName>
        <fullName evidence="2">Uncharacterized protein</fullName>
    </submittedName>
</protein>
<feature type="transmembrane region" description="Helical" evidence="1">
    <location>
        <begin position="12"/>
        <end position="41"/>
    </location>
</feature>
<evidence type="ECO:0000256" key="1">
    <source>
        <dbReference type="SAM" id="Phobius"/>
    </source>
</evidence>
<keyword evidence="1" id="KW-0472">Membrane</keyword>
<dbReference type="RefSeq" id="WP_149513684.1">
    <property type="nucleotide sequence ID" value="NZ_VDFC01000046.1"/>
</dbReference>
<sequence>MLAGLLERGLPVAAWAGFALVVLAVPLLVPVAVYAACLLAAATSLPLLRRSTAPTELRFA</sequence>
<comment type="caution">
    <text evidence="2">The sequence shown here is derived from an EMBL/GenBank/DDBJ whole genome shotgun (WGS) entry which is preliminary data.</text>
</comment>
<keyword evidence="3" id="KW-1185">Reference proteome</keyword>
<proteinExistence type="predicted"/>
<reference evidence="2 3" key="1">
    <citation type="submission" date="2019-05" db="EMBL/GenBank/DDBJ databases">
        <authorList>
            <person name="Hariharan J."/>
            <person name="Choudoir M.J."/>
            <person name="Diebold P."/>
            <person name="Panke-Buisse K."/>
            <person name="Buckley D.H."/>
        </authorList>
    </citation>
    <scope>NUCLEOTIDE SEQUENCE [LARGE SCALE GENOMIC DNA]</scope>
    <source>
        <strain evidence="2 3">SUN51</strain>
    </source>
</reference>
<name>A0A5B0AQI9_9ACTN</name>
<dbReference type="EMBL" id="VDFC01000046">
    <property type="protein sequence ID" value="KAA0932268.1"/>
    <property type="molecule type" value="Genomic_DNA"/>
</dbReference>
<evidence type="ECO:0000313" key="2">
    <source>
        <dbReference type="EMBL" id="KAA0932268.1"/>
    </source>
</evidence>
<organism evidence="2 3">
    <name type="scientific">Streptomyces apricus</name>
    <dbReference type="NCBI Taxonomy" id="1828112"/>
    <lineage>
        <taxon>Bacteria</taxon>
        <taxon>Bacillati</taxon>
        <taxon>Actinomycetota</taxon>
        <taxon>Actinomycetes</taxon>
        <taxon>Kitasatosporales</taxon>
        <taxon>Streptomycetaceae</taxon>
        <taxon>Streptomyces</taxon>
    </lineage>
</organism>
<dbReference type="AlphaFoldDB" id="A0A5B0AQI9"/>
<gene>
    <name evidence="2" type="ORF">FGF04_26180</name>
</gene>
<dbReference type="Proteomes" id="UP000324965">
    <property type="component" value="Unassembled WGS sequence"/>
</dbReference>
<keyword evidence="1" id="KW-1133">Transmembrane helix</keyword>
<keyword evidence="1" id="KW-0812">Transmembrane</keyword>
<evidence type="ECO:0000313" key="3">
    <source>
        <dbReference type="Proteomes" id="UP000324965"/>
    </source>
</evidence>
<accession>A0A5B0AQI9</accession>